<dbReference type="EMBL" id="QFFF01000002">
    <property type="protein sequence ID" value="PWG01126.1"/>
    <property type="molecule type" value="Genomic_DNA"/>
</dbReference>
<evidence type="ECO:0000313" key="2">
    <source>
        <dbReference type="Proteomes" id="UP000245916"/>
    </source>
</evidence>
<organism evidence="1 2">
    <name type="scientific">Allosphingosinicella humi</name>
    <dbReference type="NCBI Taxonomy" id="2068657"/>
    <lineage>
        <taxon>Bacteria</taxon>
        <taxon>Pseudomonadati</taxon>
        <taxon>Pseudomonadota</taxon>
        <taxon>Alphaproteobacteria</taxon>
        <taxon>Sphingomonadales</taxon>
        <taxon>Sphingomonadaceae</taxon>
        <taxon>Allosphingosinicella</taxon>
    </lineage>
</organism>
<protein>
    <submittedName>
        <fullName evidence="1">Uncharacterized protein</fullName>
    </submittedName>
</protein>
<dbReference type="OrthoDB" id="5196049at2"/>
<keyword evidence="2" id="KW-1185">Reference proteome</keyword>
<proteinExistence type="predicted"/>
<reference evidence="1 2" key="1">
    <citation type="submission" date="2018-05" db="EMBL/GenBank/DDBJ databases">
        <title>Genome of Sphingosinicella humi QZX222.</title>
        <authorList>
            <person name="Qiao Z."/>
            <person name="Wang G."/>
        </authorList>
    </citation>
    <scope>NUCLEOTIDE SEQUENCE [LARGE SCALE GENOMIC DNA]</scope>
    <source>
        <strain evidence="1 2">QZX222</strain>
    </source>
</reference>
<name>A0A2U2IYG7_9SPHN</name>
<accession>A0A2U2IYG7</accession>
<evidence type="ECO:0000313" key="1">
    <source>
        <dbReference type="EMBL" id="PWG01126.1"/>
    </source>
</evidence>
<dbReference type="Proteomes" id="UP000245916">
    <property type="component" value="Unassembled WGS sequence"/>
</dbReference>
<comment type="caution">
    <text evidence="1">The sequence shown here is derived from an EMBL/GenBank/DDBJ whole genome shotgun (WGS) entry which is preliminary data.</text>
</comment>
<sequence>MENESDRYEPLDPDQGWDQELADDLVGSTLFIGITHLDSEGNLVEREQVFGTVESVAQRAGIRLIQTDGEPYVIAPVLDAIEAGETDFYQLSEDHELVESPDFVAWITATRPPLN</sequence>
<gene>
    <name evidence="1" type="ORF">DF286_13325</name>
</gene>
<dbReference type="AlphaFoldDB" id="A0A2U2IYG7"/>